<keyword evidence="5" id="KW-0808">Transferase</keyword>
<dbReference type="Gene3D" id="2.70.70.10">
    <property type="entry name" value="Glucose Permease (Domain IIA)"/>
    <property type="match status" value="1"/>
</dbReference>
<keyword evidence="6" id="KW-0598">Phosphotransferase system</keyword>
<dbReference type="NCBIfam" id="TIGR00830">
    <property type="entry name" value="PTBA"/>
    <property type="match status" value="1"/>
</dbReference>
<dbReference type="Pfam" id="PF00358">
    <property type="entry name" value="PTS_EIIA_1"/>
    <property type="match status" value="1"/>
</dbReference>
<sequence>MLFGKKKGIFAPVAGTFVPITEVNDPVFAQKMMGDGVAVIPETDEIVSPVIGTVKTIIEQKHALGIETANGQEILIHMGLDTVELAGEPFEILVQVGDKVDVGTPLAHMDRKMVEAKGKDTVVLVIVTGQELASQKYSTKTPVSAGAELAKM</sequence>
<dbReference type="InterPro" id="IPR001127">
    <property type="entry name" value="PTS_EIIA_1_perm"/>
</dbReference>
<evidence type="ECO:0000256" key="1">
    <source>
        <dbReference type="ARBA" id="ARBA00004496"/>
    </source>
</evidence>
<evidence type="ECO:0000313" key="10">
    <source>
        <dbReference type="Proteomes" id="UP000181884"/>
    </source>
</evidence>
<dbReference type="InterPro" id="IPR011055">
    <property type="entry name" value="Dup_hybrid_motif"/>
</dbReference>
<evidence type="ECO:0000256" key="7">
    <source>
        <dbReference type="ARBA" id="ARBA00022777"/>
    </source>
</evidence>
<feature type="domain" description="PTS EIIA type-1" evidence="8">
    <location>
        <begin position="25"/>
        <end position="129"/>
    </location>
</feature>
<reference evidence="9 10" key="1">
    <citation type="submission" date="2014-12" db="EMBL/GenBank/DDBJ databases">
        <title>Draft genome sequences of 29 type strains of Enterococci.</title>
        <authorList>
            <person name="Zhong Z."/>
            <person name="Sun Z."/>
            <person name="Liu W."/>
            <person name="Zhang W."/>
            <person name="Zhang H."/>
        </authorList>
    </citation>
    <scope>NUCLEOTIDE SEQUENCE [LARGE SCALE GENOMIC DNA]</scope>
    <source>
        <strain evidence="9 10">DSM 17029</strain>
    </source>
</reference>
<keyword evidence="7" id="KW-0418">Kinase</keyword>
<evidence type="ECO:0000259" key="8">
    <source>
        <dbReference type="PROSITE" id="PS51093"/>
    </source>
</evidence>
<dbReference type="EMBL" id="JXKH01000001">
    <property type="protein sequence ID" value="OJG19989.1"/>
    <property type="molecule type" value="Genomic_DNA"/>
</dbReference>
<evidence type="ECO:0000256" key="6">
    <source>
        <dbReference type="ARBA" id="ARBA00022683"/>
    </source>
</evidence>
<protein>
    <submittedName>
        <fullName evidence="9">PTS system, glucose subfamily, IIA component</fullName>
    </submittedName>
</protein>
<keyword evidence="10" id="KW-1185">Reference proteome</keyword>
<accession>A0A1L8RJP6</accession>
<dbReference type="PROSITE" id="PS00371">
    <property type="entry name" value="PTS_EIIA_TYPE_1_HIS"/>
    <property type="match status" value="1"/>
</dbReference>
<dbReference type="STRING" id="214095.RU97_GL000222"/>
<dbReference type="Proteomes" id="UP000181884">
    <property type="component" value="Unassembled WGS sequence"/>
</dbReference>
<organism evidence="9 10">
    <name type="scientific">Enterococcus canis</name>
    <dbReference type="NCBI Taxonomy" id="214095"/>
    <lineage>
        <taxon>Bacteria</taxon>
        <taxon>Bacillati</taxon>
        <taxon>Bacillota</taxon>
        <taxon>Bacilli</taxon>
        <taxon>Lactobacillales</taxon>
        <taxon>Enterococcaceae</taxon>
        <taxon>Enterococcus</taxon>
    </lineage>
</organism>
<keyword evidence="3" id="KW-0813">Transport</keyword>
<gene>
    <name evidence="9" type="ORF">RU97_GL000222</name>
</gene>
<keyword evidence="4" id="KW-0762">Sugar transport</keyword>
<evidence type="ECO:0000256" key="3">
    <source>
        <dbReference type="ARBA" id="ARBA00022448"/>
    </source>
</evidence>
<dbReference type="PANTHER" id="PTHR45008">
    <property type="entry name" value="PTS SYSTEM GLUCOSE-SPECIFIC EIIA COMPONENT"/>
    <property type="match status" value="1"/>
</dbReference>
<evidence type="ECO:0000256" key="5">
    <source>
        <dbReference type="ARBA" id="ARBA00022679"/>
    </source>
</evidence>
<dbReference type="PROSITE" id="PS51093">
    <property type="entry name" value="PTS_EIIA_TYPE_1"/>
    <property type="match status" value="1"/>
</dbReference>
<evidence type="ECO:0000256" key="4">
    <source>
        <dbReference type="ARBA" id="ARBA00022597"/>
    </source>
</evidence>
<dbReference type="GO" id="GO:0005737">
    <property type="term" value="C:cytoplasm"/>
    <property type="evidence" value="ECO:0007669"/>
    <property type="project" value="UniProtKB-SubCell"/>
</dbReference>
<name>A0A1L8RJP6_9ENTE</name>
<dbReference type="AlphaFoldDB" id="A0A1L8RJP6"/>
<comment type="subcellular location">
    <subcellularLocation>
        <location evidence="2">Cell membrane</location>
        <topology evidence="2">Multi-pass membrane protein</topology>
    </subcellularLocation>
    <subcellularLocation>
        <location evidence="1">Cytoplasm</location>
    </subcellularLocation>
</comment>
<proteinExistence type="predicted"/>
<comment type="caution">
    <text evidence="9">The sequence shown here is derived from an EMBL/GenBank/DDBJ whole genome shotgun (WGS) entry which is preliminary data.</text>
</comment>
<dbReference type="GO" id="GO:0005886">
    <property type="term" value="C:plasma membrane"/>
    <property type="evidence" value="ECO:0007669"/>
    <property type="project" value="UniProtKB-SubCell"/>
</dbReference>
<evidence type="ECO:0000256" key="2">
    <source>
        <dbReference type="ARBA" id="ARBA00004651"/>
    </source>
</evidence>
<evidence type="ECO:0000313" key="9">
    <source>
        <dbReference type="EMBL" id="OJG19989.1"/>
    </source>
</evidence>
<dbReference type="PANTHER" id="PTHR45008:SF1">
    <property type="entry name" value="PTS SYSTEM GLUCOSE-SPECIFIC EIIA COMPONENT"/>
    <property type="match status" value="1"/>
</dbReference>
<dbReference type="InterPro" id="IPR050890">
    <property type="entry name" value="PTS_EIIA_component"/>
</dbReference>
<dbReference type="GO" id="GO:0016301">
    <property type="term" value="F:kinase activity"/>
    <property type="evidence" value="ECO:0007669"/>
    <property type="project" value="UniProtKB-KW"/>
</dbReference>
<dbReference type="RefSeq" id="WP_067391743.1">
    <property type="nucleotide sequence ID" value="NZ_JXKH01000001.1"/>
</dbReference>
<dbReference type="FunFam" id="2.70.70.10:FF:000001">
    <property type="entry name" value="PTS system glucose-specific IIA component"/>
    <property type="match status" value="1"/>
</dbReference>
<dbReference type="GO" id="GO:0009401">
    <property type="term" value="P:phosphoenolpyruvate-dependent sugar phosphotransferase system"/>
    <property type="evidence" value="ECO:0007669"/>
    <property type="project" value="UniProtKB-KW"/>
</dbReference>
<dbReference type="SUPFAM" id="SSF51261">
    <property type="entry name" value="Duplicated hybrid motif"/>
    <property type="match status" value="1"/>
</dbReference>